<name>A0ABQ4A5A6_9ACTN</name>
<sequence>MVPAGRDYRRVMVDKLFDEAGAQGFLYVREVGGTDEVAMAADAPVVLASVVKVIVAVAFARAVVAGELDPAEVVTVPARYQVGGAGTAGCSGPVTMTLADLALFMLTMSDNAATDVIFQRVGHPAVNAVVEDLGLHNTHVRGDIESVLLSIVTDLALPEPTDVDDRIAEAGPAAVWALSCIDPARTNASTARDIGTLLEAIWTDRAAPPRACALVRSWMSQAFTTHGLAAAFPDGVKVAAKTGTLPAIRNEAGVVTYPDGRSYVVAAFTRAHTLTDRQPAIDVAIGAAARAAVDHLRAHLTLDPSRPDRSTHLTL</sequence>
<protein>
    <submittedName>
        <fullName evidence="2">Serine hydrolase</fullName>
    </submittedName>
</protein>
<dbReference type="PANTHER" id="PTHR35333:SF3">
    <property type="entry name" value="BETA-LACTAMASE-TYPE TRANSPEPTIDASE FOLD CONTAINING PROTEIN"/>
    <property type="match status" value="1"/>
</dbReference>
<reference evidence="2 3" key="1">
    <citation type="submission" date="2021-01" db="EMBL/GenBank/DDBJ databases">
        <title>Whole genome shotgun sequence of Actinoplanes humidus NBRC 14915.</title>
        <authorList>
            <person name="Komaki H."/>
            <person name="Tamura T."/>
        </authorList>
    </citation>
    <scope>NUCLEOTIDE SEQUENCE [LARGE SCALE GENOMIC DNA]</scope>
    <source>
        <strain evidence="2 3">NBRC 14915</strain>
    </source>
</reference>
<accession>A0ABQ4A5A6</accession>
<feature type="domain" description="Beta-lactamase class A catalytic" evidence="1">
    <location>
        <begin position="26"/>
        <end position="269"/>
    </location>
</feature>
<dbReference type="PANTHER" id="PTHR35333">
    <property type="entry name" value="BETA-LACTAMASE"/>
    <property type="match status" value="1"/>
</dbReference>
<dbReference type="Pfam" id="PF13354">
    <property type="entry name" value="Beta-lactamase2"/>
    <property type="match status" value="1"/>
</dbReference>
<dbReference type="Gene3D" id="3.40.710.10">
    <property type="entry name" value="DD-peptidase/beta-lactamase superfamily"/>
    <property type="match status" value="1"/>
</dbReference>
<dbReference type="GO" id="GO:0016787">
    <property type="term" value="F:hydrolase activity"/>
    <property type="evidence" value="ECO:0007669"/>
    <property type="project" value="UniProtKB-KW"/>
</dbReference>
<keyword evidence="3" id="KW-1185">Reference proteome</keyword>
<keyword evidence="2" id="KW-0378">Hydrolase</keyword>
<evidence type="ECO:0000313" key="3">
    <source>
        <dbReference type="Proteomes" id="UP000603200"/>
    </source>
</evidence>
<evidence type="ECO:0000259" key="1">
    <source>
        <dbReference type="Pfam" id="PF13354"/>
    </source>
</evidence>
<dbReference type="InterPro" id="IPR045155">
    <property type="entry name" value="Beta-lactam_cat"/>
</dbReference>
<organism evidence="2 3">
    <name type="scientific">Winogradskya humida</name>
    <dbReference type="NCBI Taxonomy" id="113566"/>
    <lineage>
        <taxon>Bacteria</taxon>
        <taxon>Bacillati</taxon>
        <taxon>Actinomycetota</taxon>
        <taxon>Actinomycetes</taxon>
        <taxon>Micromonosporales</taxon>
        <taxon>Micromonosporaceae</taxon>
        <taxon>Winogradskya</taxon>
    </lineage>
</organism>
<evidence type="ECO:0000313" key="2">
    <source>
        <dbReference type="EMBL" id="GIE26022.1"/>
    </source>
</evidence>
<proteinExistence type="predicted"/>
<dbReference type="Proteomes" id="UP000603200">
    <property type="component" value="Unassembled WGS sequence"/>
</dbReference>
<dbReference type="EMBL" id="BOMN01000132">
    <property type="protein sequence ID" value="GIE26022.1"/>
    <property type="molecule type" value="Genomic_DNA"/>
</dbReference>
<dbReference type="SUPFAM" id="SSF56601">
    <property type="entry name" value="beta-lactamase/transpeptidase-like"/>
    <property type="match status" value="1"/>
</dbReference>
<comment type="caution">
    <text evidence="2">The sequence shown here is derived from an EMBL/GenBank/DDBJ whole genome shotgun (WGS) entry which is preliminary data.</text>
</comment>
<dbReference type="InterPro" id="IPR000871">
    <property type="entry name" value="Beta-lactam_class-A"/>
</dbReference>
<dbReference type="InterPro" id="IPR012338">
    <property type="entry name" value="Beta-lactam/transpept-like"/>
</dbReference>
<gene>
    <name evidence="2" type="ORF">Ahu01nite_091240</name>
</gene>